<reference evidence="1 2" key="1">
    <citation type="submission" date="2014-04" db="EMBL/GenBank/DDBJ databases">
        <title>Evolutionary Origins and Diversification of the Mycorrhizal Mutualists.</title>
        <authorList>
            <consortium name="DOE Joint Genome Institute"/>
            <consortium name="Mycorrhizal Genomics Consortium"/>
            <person name="Kohler A."/>
            <person name="Kuo A."/>
            <person name="Nagy L.G."/>
            <person name="Floudas D."/>
            <person name="Copeland A."/>
            <person name="Barry K.W."/>
            <person name="Cichocki N."/>
            <person name="Veneault-Fourrey C."/>
            <person name="LaButti K."/>
            <person name="Lindquist E.A."/>
            <person name="Lipzen A."/>
            <person name="Lundell T."/>
            <person name="Morin E."/>
            <person name="Murat C."/>
            <person name="Riley R."/>
            <person name="Ohm R."/>
            <person name="Sun H."/>
            <person name="Tunlid A."/>
            <person name="Henrissat B."/>
            <person name="Grigoriev I.V."/>
            <person name="Hibbett D.S."/>
            <person name="Martin F."/>
        </authorList>
    </citation>
    <scope>NUCLEOTIDE SEQUENCE [LARGE SCALE GENOMIC DNA]</scope>
    <source>
        <strain evidence="1 2">Koide BX008</strain>
    </source>
</reference>
<dbReference type="AlphaFoldDB" id="A0A0C2SE15"/>
<dbReference type="EMBL" id="KN818286">
    <property type="protein sequence ID" value="KIL61305.1"/>
    <property type="molecule type" value="Genomic_DNA"/>
</dbReference>
<dbReference type="Proteomes" id="UP000054549">
    <property type="component" value="Unassembled WGS sequence"/>
</dbReference>
<gene>
    <name evidence="1" type="ORF">M378DRAFT_167124</name>
</gene>
<accession>A0A0C2SE15</accession>
<proteinExistence type="predicted"/>
<sequence length="89" mass="10681">MLVVTADQDNFRKCTNLQELVLYHHDVVGEIRHEKHILTEVGRLGNSLLLVLTHKWVYSQCVRYCLKSFSFYERDLAERIVYERRQDLE</sequence>
<dbReference type="HOGENOM" id="CLU_2454247_0_0_1"/>
<organism evidence="1 2">
    <name type="scientific">Amanita muscaria (strain Koide BX008)</name>
    <dbReference type="NCBI Taxonomy" id="946122"/>
    <lineage>
        <taxon>Eukaryota</taxon>
        <taxon>Fungi</taxon>
        <taxon>Dikarya</taxon>
        <taxon>Basidiomycota</taxon>
        <taxon>Agaricomycotina</taxon>
        <taxon>Agaricomycetes</taxon>
        <taxon>Agaricomycetidae</taxon>
        <taxon>Agaricales</taxon>
        <taxon>Pluteineae</taxon>
        <taxon>Amanitaceae</taxon>
        <taxon>Amanita</taxon>
    </lineage>
</organism>
<name>A0A0C2SE15_AMAMK</name>
<protein>
    <submittedName>
        <fullName evidence="1">Uncharacterized protein</fullName>
    </submittedName>
</protein>
<keyword evidence="2" id="KW-1185">Reference proteome</keyword>
<evidence type="ECO:0000313" key="2">
    <source>
        <dbReference type="Proteomes" id="UP000054549"/>
    </source>
</evidence>
<dbReference type="InParanoid" id="A0A0C2SE15"/>
<evidence type="ECO:0000313" key="1">
    <source>
        <dbReference type="EMBL" id="KIL61305.1"/>
    </source>
</evidence>